<organism evidence="1 2">
    <name type="scientific">Shimia gijangensis</name>
    <dbReference type="NCBI Taxonomy" id="1470563"/>
    <lineage>
        <taxon>Bacteria</taxon>
        <taxon>Pseudomonadati</taxon>
        <taxon>Pseudomonadota</taxon>
        <taxon>Alphaproteobacteria</taxon>
        <taxon>Rhodobacterales</taxon>
        <taxon>Roseobacteraceae</taxon>
    </lineage>
</organism>
<evidence type="ECO:0000313" key="1">
    <source>
        <dbReference type="EMBL" id="SHI97654.1"/>
    </source>
</evidence>
<dbReference type="STRING" id="1470563.SAMN05444000_10487"/>
<keyword evidence="2" id="KW-1185">Reference proteome</keyword>
<name>A0A1M6FIY6_9RHOB</name>
<dbReference type="Proteomes" id="UP000183982">
    <property type="component" value="Unassembled WGS sequence"/>
</dbReference>
<dbReference type="OrthoDB" id="8404828at2"/>
<accession>A0A1M6FIY6</accession>
<sequence>MSEDELEHMMLCALAEHHRTYRCSEWRYIRAFKEKKPVQKQLLDSLLREFSVARTINSKTKENVRENCHSWAEKIPTNCNEPGWKQVLERAKKQGVQFRKKTKSGSQSETFFVSGMTKVMWFATQYQWPMFDTYTARALGIPQGKPALERARLFYKSLEVREYSKTHQAIQSKCNSIGEWAKAERVMDKFLMYQGSKNLASNSVSQTISDSKDYLALLPKEEANTLVRTAQEISNQEEVKQFLRI</sequence>
<protein>
    <submittedName>
        <fullName evidence="1">Uncharacterized protein</fullName>
    </submittedName>
</protein>
<gene>
    <name evidence="1" type="ORF">SAMN05444000_10487</name>
</gene>
<dbReference type="RefSeq" id="WP_073250057.1">
    <property type="nucleotide sequence ID" value="NZ_FQZQ01000004.1"/>
</dbReference>
<evidence type="ECO:0000313" key="2">
    <source>
        <dbReference type="Proteomes" id="UP000183982"/>
    </source>
</evidence>
<dbReference type="AlphaFoldDB" id="A0A1M6FIY6"/>
<proteinExistence type="predicted"/>
<reference evidence="2" key="1">
    <citation type="submission" date="2016-11" db="EMBL/GenBank/DDBJ databases">
        <authorList>
            <person name="Varghese N."/>
            <person name="Submissions S."/>
        </authorList>
    </citation>
    <scope>NUCLEOTIDE SEQUENCE [LARGE SCALE GENOMIC DNA]</scope>
    <source>
        <strain evidence="2">DSM 100564</strain>
    </source>
</reference>
<dbReference type="EMBL" id="FQZQ01000004">
    <property type="protein sequence ID" value="SHI97654.1"/>
    <property type="molecule type" value="Genomic_DNA"/>
</dbReference>